<feature type="transmembrane region" description="Helical" evidence="8">
    <location>
        <begin position="53"/>
        <end position="70"/>
    </location>
</feature>
<organism evidence="9 10">
    <name type="scientific">Pseudaquabacterium terrae</name>
    <dbReference type="NCBI Taxonomy" id="2732868"/>
    <lineage>
        <taxon>Bacteria</taxon>
        <taxon>Pseudomonadati</taxon>
        <taxon>Pseudomonadota</taxon>
        <taxon>Betaproteobacteria</taxon>
        <taxon>Burkholderiales</taxon>
        <taxon>Sphaerotilaceae</taxon>
        <taxon>Pseudaquabacterium</taxon>
    </lineage>
</organism>
<name>A0ABX2EIR0_9BURK</name>
<dbReference type="PANTHER" id="PTHR34040">
    <property type="entry name" value="FLAGELLAR BIOSYNTHETIC PROTEIN FLIQ"/>
    <property type="match status" value="1"/>
</dbReference>
<evidence type="ECO:0000313" key="10">
    <source>
        <dbReference type="Proteomes" id="UP000737171"/>
    </source>
</evidence>
<dbReference type="InterPro" id="IPR002191">
    <property type="entry name" value="Bac_export_3"/>
</dbReference>
<evidence type="ECO:0000256" key="7">
    <source>
        <dbReference type="ARBA" id="ARBA00023136"/>
    </source>
</evidence>
<proteinExistence type="inferred from homology"/>
<comment type="caution">
    <text evidence="9">The sequence shown here is derived from an EMBL/GenBank/DDBJ whole genome shotgun (WGS) entry which is preliminary data.</text>
</comment>
<dbReference type="Pfam" id="PF01313">
    <property type="entry name" value="Bac_export_3"/>
    <property type="match status" value="1"/>
</dbReference>
<accession>A0ABX2EIR0</accession>
<protein>
    <submittedName>
        <fullName evidence="9">Type III secretion system export apparatus subunit SctS</fullName>
    </submittedName>
</protein>
<keyword evidence="6" id="KW-0843">Virulence</keyword>
<evidence type="ECO:0000256" key="3">
    <source>
        <dbReference type="ARBA" id="ARBA00022475"/>
    </source>
</evidence>
<evidence type="ECO:0000256" key="5">
    <source>
        <dbReference type="ARBA" id="ARBA00022989"/>
    </source>
</evidence>
<comment type="subcellular location">
    <subcellularLocation>
        <location evidence="1">Cell membrane</location>
        <topology evidence="1">Multi-pass membrane protein</topology>
    </subcellularLocation>
</comment>
<gene>
    <name evidence="9" type="primary">sctS</name>
    <name evidence="9" type="ORF">HLB44_15935</name>
</gene>
<sequence>MGYDHILQLTSQALMLCLVLALPATVVSAVVGLAISFFQAVTSLQDSAISQGIKLLAVTVTVFVTAPWAGSTLLRFSESVLAVLFTTP</sequence>
<keyword evidence="7 8" id="KW-0472">Membrane</keyword>
<keyword evidence="5 8" id="KW-1133">Transmembrane helix</keyword>
<dbReference type="PRINTS" id="PR00952">
    <property type="entry name" value="TYPE3IMQPROT"/>
</dbReference>
<dbReference type="EMBL" id="JABRWJ010000004">
    <property type="protein sequence ID" value="NRF68485.1"/>
    <property type="molecule type" value="Genomic_DNA"/>
</dbReference>
<keyword evidence="10" id="KW-1185">Reference proteome</keyword>
<evidence type="ECO:0000313" key="9">
    <source>
        <dbReference type="EMBL" id="NRF68485.1"/>
    </source>
</evidence>
<dbReference type="InterPro" id="IPR006306">
    <property type="entry name" value="T3SS_HrpO"/>
</dbReference>
<dbReference type="NCBIfam" id="TIGR01403">
    <property type="entry name" value="fliQ_rel_III"/>
    <property type="match status" value="1"/>
</dbReference>
<dbReference type="PANTHER" id="PTHR34040:SF7">
    <property type="entry name" value="SURFACE PRESENTATION OF ANTIGENS PROTEIN SPAQ"/>
    <property type="match status" value="1"/>
</dbReference>
<evidence type="ECO:0000256" key="8">
    <source>
        <dbReference type="SAM" id="Phobius"/>
    </source>
</evidence>
<dbReference type="Proteomes" id="UP000737171">
    <property type="component" value="Unassembled WGS sequence"/>
</dbReference>
<evidence type="ECO:0000256" key="4">
    <source>
        <dbReference type="ARBA" id="ARBA00022692"/>
    </source>
</evidence>
<dbReference type="RefSeq" id="WP_173124172.1">
    <property type="nucleotide sequence ID" value="NZ_JABRWJ010000004.1"/>
</dbReference>
<evidence type="ECO:0000256" key="2">
    <source>
        <dbReference type="ARBA" id="ARBA00006156"/>
    </source>
</evidence>
<evidence type="ECO:0000256" key="1">
    <source>
        <dbReference type="ARBA" id="ARBA00004651"/>
    </source>
</evidence>
<reference evidence="9 10" key="1">
    <citation type="submission" date="2020-05" db="EMBL/GenBank/DDBJ databases">
        <title>Aquincola sp. isolate from soil.</title>
        <authorList>
            <person name="Han J."/>
            <person name="Kim D.-U."/>
        </authorList>
    </citation>
    <scope>NUCLEOTIDE SEQUENCE [LARGE SCALE GENOMIC DNA]</scope>
    <source>
        <strain evidence="9 10">S2</strain>
    </source>
</reference>
<keyword evidence="3" id="KW-1003">Cell membrane</keyword>
<keyword evidence="4 8" id="KW-0812">Transmembrane</keyword>
<comment type="similarity">
    <text evidence="2">Belongs to the FliQ/MopD/SpaQ family.</text>
</comment>
<evidence type="ECO:0000256" key="6">
    <source>
        <dbReference type="ARBA" id="ARBA00023026"/>
    </source>
</evidence>
<feature type="transmembrane region" description="Helical" evidence="8">
    <location>
        <begin position="12"/>
        <end position="41"/>
    </location>
</feature>